<comment type="caution">
    <text evidence="3">The sequence shown here is derived from an EMBL/GenBank/DDBJ whole genome shotgun (WGS) entry which is preliminary data.</text>
</comment>
<evidence type="ECO:0008006" key="5">
    <source>
        <dbReference type="Google" id="ProtNLM"/>
    </source>
</evidence>
<dbReference type="AlphaFoldDB" id="A0A9X4AQA4"/>
<keyword evidence="4" id="KW-1185">Reference proteome</keyword>
<evidence type="ECO:0000313" key="3">
    <source>
        <dbReference type="EMBL" id="MDC3980899.1"/>
    </source>
</evidence>
<sequence length="47" mass="4960">MRHFLLALVALSALLAGCSSHRAPPPAADPGCGCAARQNNQQSQWSR</sequence>
<dbReference type="Proteomes" id="UP001151081">
    <property type="component" value="Unassembled WGS sequence"/>
</dbReference>
<dbReference type="PROSITE" id="PS51257">
    <property type="entry name" value="PROKAR_LIPOPROTEIN"/>
    <property type="match status" value="1"/>
</dbReference>
<keyword evidence="2" id="KW-0732">Signal</keyword>
<dbReference type="RefSeq" id="WP_272419533.1">
    <property type="nucleotide sequence ID" value="NZ_JAGTJJ010000003.1"/>
</dbReference>
<evidence type="ECO:0000256" key="2">
    <source>
        <dbReference type="SAM" id="SignalP"/>
    </source>
</evidence>
<evidence type="ECO:0000313" key="4">
    <source>
        <dbReference type="Proteomes" id="UP001151081"/>
    </source>
</evidence>
<gene>
    <name evidence="3" type="ORF">KEG57_10350</name>
</gene>
<evidence type="ECO:0000256" key="1">
    <source>
        <dbReference type="SAM" id="MobiDB-lite"/>
    </source>
</evidence>
<feature type="compositionally biased region" description="Polar residues" evidence="1">
    <location>
        <begin position="37"/>
        <end position="47"/>
    </location>
</feature>
<reference evidence="3 4" key="1">
    <citation type="submission" date="2021-04" db="EMBL/GenBank/DDBJ databases">
        <title>Genome analysis of Polyangium sp.</title>
        <authorList>
            <person name="Li Y."/>
            <person name="Wang J."/>
        </authorList>
    </citation>
    <scope>NUCLEOTIDE SEQUENCE [LARGE SCALE GENOMIC DNA]</scope>
    <source>
        <strain evidence="3 4">SDU14</strain>
    </source>
</reference>
<organism evidence="3 4">
    <name type="scientific">Polyangium jinanense</name>
    <dbReference type="NCBI Taxonomy" id="2829994"/>
    <lineage>
        <taxon>Bacteria</taxon>
        <taxon>Pseudomonadati</taxon>
        <taxon>Myxococcota</taxon>
        <taxon>Polyangia</taxon>
        <taxon>Polyangiales</taxon>
        <taxon>Polyangiaceae</taxon>
        <taxon>Polyangium</taxon>
    </lineage>
</organism>
<feature type="region of interest" description="Disordered" evidence="1">
    <location>
        <begin position="21"/>
        <end position="47"/>
    </location>
</feature>
<feature type="signal peptide" evidence="2">
    <location>
        <begin position="1"/>
        <end position="22"/>
    </location>
</feature>
<proteinExistence type="predicted"/>
<accession>A0A9X4AQA4</accession>
<protein>
    <recommendedName>
        <fullName evidence="5">Lipoprotein</fullName>
    </recommendedName>
</protein>
<feature type="chain" id="PRO_5040932798" description="Lipoprotein" evidence="2">
    <location>
        <begin position="23"/>
        <end position="47"/>
    </location>
</feature>
<dbReference type="EMBL" id="JAGTJJ010000003">
    <property type="protein sequence ID" value="MDC3980899.1"/>
    <property type="molecule type" value="Genomic_DNA"/>
</dbReference>
<name>A0A9X4AQA4_9BACT</name>